<name>A0A9P7N955_9HYPO</name>
<feature type="compositionally biased region" description="Low complexity" evidence="1">
    <location>
        <begin position="1"/>
        <end position="18"/>
    </location>
</feature>
<evidence type="ECO:0000313" key="2">
    <source>
        <dbReference type="EMBL" id="KAG6004742.1"/>
    </source>
</evidence>
<reference evidence="2" key="1">
    <citation type="journal article" date="2020" name="bioRxiv">
        <title>Whole genome comparisons of ergot fungi reveals the divergence and evolution of species within the genus Claviceps are the result of varying mechanisms driving genome evolution and host range expansion.</title>
        <authorList>
            <person name="Wyka S.A."/>
            <person name="Mondo S.J."/>
            <person name="Liu M."/>
            <person name="Dettman J."/>
            <person name="Nalam V."/>
            <person name="Broders K.D."/>
        </authorList>
    </citation>
    <scope>NUCLEOTIDE SEQUENCE</scope>
    <source>
        <strain evidence="2">CCC 602</strain>
    </source>
</reference>
<evidence type="ECO:0000256" key="1">
    <source>
        <dbReference type="SAM" id="MobiDB-lite"/>
    </source>
</evidence>
<feature type="region of interest" description="Disordered" evidence="1">
    <location>
        <begin position="107"/>
        <end position="152"/>
    </location>
</feature>
<dbReference type="Proteomes" id="UP000748025">
    <property type="component" value="Unassembled WGS sequence"/>
</dbReference>
<keyword evidence="3" id="KW-1185">Reference proteome</keyword>
<feature type="region of interest" description="Disordered" evidence="1">
    <location>
        <begin position="485"/>
        <end position="542"/>
    </location>
</feature>
<feature type="region of interest" description="Disordered" evidence="1">
    <location>
        <begin position="364"/>
        <end position="472"/>
    </location>
</feature>
<feature type="compositionally biased region" description="Basic and acidic residues" evidence="1">
    <location>
        <begin position="412"/>
        <end position="423"/>
    </location>
</feature>
<proteinExistence type="predicted"/>
<feature type="compositionally biased region" description="Polar residues" evidence="1">
    <location>
        <begin position="203"/>
        <end position="217"/>
    </location>
</feature>
<dbReference type="AlphaFoldDB" id="A0A9P7N955"/>
<feature type="compositionally biased region" description="Polar residues" evidence="1">
    <location>
        <begin position="436"/>
        <end position="459"/>
    </location>
</feature>
<feature type="non-terminal residue" evidence="2">
    <location>
        <position position="542"/>
    </location>
</feature>
<comment type="caution">
    <text evidence="2">The sequence shown here is derived from an EMBL/GenBank/DDBJ whole genome shotgun (WGS) entry which is preliminary data.</text>
</comment>
<feature type="region of interest" description="Disordered" evidence="1">
    <location>
        <begin position="1"/>
        <end position="83"/>
    </location>
</feature>
<feature type="compositionally biased region" description="Low complexity" evidence="1">
    <location>
        <begin position="107"/>
        <end position="118"/>
    </location>
</feature>
<evidence type="ECO:0000313" key="3">
    <source>
        <dbReference type="Proteomes" id="UP000748025"/>
    </source>
</evidence>
<accession>A0A9P7N955</accession>
<feature type="region of interest" description="Disordered" evidence="1">
    <location>
        <begin position="203"/>
        <end position="228"/>
    </location>
</feature>
<feature type="compositionally biased region" description="Polar residues" evidence="1">
    <location>
        <begin position="380"/>
        <end position="389"/>
    </location>
</feature>
<dbReference type="OrthoDB" id="3545073at2759"/>
<feature type="compositionally biased region" description="Polar residues" evidence="1">
    <location>
        <begin position="68"/>
        <end position="78"/>
    </location>
</feature>
<gene>
    <name evidence="2" type="ORF">E4U43_000693</name>
</gene>
<feature type="compositionally biased region" description="Acidic residues" evidence="1">
    <location>
        <begin position="48"/>
        <end position="59"/>
    </location>
</feature>
<feature type="compositionally biased region" description="Acidic residues" evidence="1">
    <location>
        <begin position="519"/>
        <end position="529"/>
    </location>
</feature>
<organism evidence="2 3">
    <name type="scientific">Claviceps pusilla</name>
    <dbReference type="NCBI Taxonomy" id="123648"/>
    <lineage>
        <taxon>Eukaryota</taxon>
        <taxon>Fungi</taxon>
        <taxon>Dikarya</taxon>
        <taxon>Ascomycota</taxon>
        <taxon>Pezizomycotina</taxon>
        <taxon>Sordariomycetes</taxon>
        <taxon>Hypocreomycetidae</taxon>
        <taxon>Hypocreales</taxon>
        <taxon>Clavicipitaceae</taxon>
        <taxon>Claviceps</taxon>
    </lineage>
</organism>
<feature type="compositionally biased region" description="Polar residues" evidence="1">
    <location>
        <begin position="495"/>
        <end position="505"/>
    </location>
</feature>
<sequence length="542" mass="58267">METLQTDAPPATAPPSTTVRLPPLSPKESSDDDPTWQAPGVETWGSSTDDDDDDDDDSIVEVVEKKPQTSATASQTNPAARPQLSDYSQIISAHKKWLANKTIGATATAASAASTNSNGHVAKTDSPGPSSGKIETPVPLPPHPLEALANRPGGSFKRLLDGGVEISFSPTSAQSKRRLAESRAAKPYSVPVTPVPLPLSVRQTAPSAASNSKTSVPSFDRSRSWSPAPSKNYRQPILLASDNTPYSVWTNEEGVHVPARGALIPARYKLHDDPEYPFICPIRNCRRTLANLNALGGHFAAGHKYAQVNDNLDGTLTVVGEYKNSTGHSPCVVVSQKAPPPDASPPIAPRLPDIVAKERAVLTKRPSYDQGGMRPKRQMTHANSTQTAAARNGAGSWPREKTPELFTLIGGRLERVDPNDPNRPKQAKYPPHRPSRQASSSMTRTGPAATYSTNASPALSPQGAPQDAPEMTLAGRRSIRQSVLARLQADKDMSGSRSFTRSPSVQHEGAQYGQLTRSEEEDYEMEDWEIAPGRVTSKDSRQ</sequence>
<protein>
    <submittedName>
        <fullName evidence="2">Uncharacterized protein</fullName>
    </submittedName>
</protein>
<dbReference type="EMBL" id="SRPW01001212">
    <property type="protein sequence ID" value="KAG6004742.1"/>
    <property type="molecule type" value="Genomic_DNA"/>
</dbReference>